<keyword evidence="2" id="KW-1185">Reference proteome</keyword>
<evidence type="ECO:0000313" key="2">
    <source>
        <dbReference type="Proteomes" id="UP000799755"/>
    </source>
</evidence>
<protein>
    <submittedName>
        <fullName evidence="1">Uncharacterized protein</fullName>
    </submittedName>
</protein>
<organism evidence="1 2">
    <name type="scientific">Lindgomyces ingoldianus</name>
    <dbReference type="NCBI Taxonomy" id="673940"/>
    <lineage>
        <taxon>Eukaryota</taxon>
        <taxon>Fungi</taxon>
        <taxon>Dikarya</taxon>
        <taxon>Ascomycota</taxon>
        <taxon>Pezizomycotina</taxon>
        <taxon>Dothideomycetes</taxon>
        <taxon>Pleosporomycetidae</taxon>
        <taxon>Pleosporales</taxon>
        <taxon>Lindgomycetaceae</taxon>
        <taxon>Lindgomyces</taxon>
    </lineage>
</organism>
<gene>
    <name evidence="1" type="ORF">BDR25DRAFT_358846</name>
</gene>
<dbReference type="EMBL" id="MU003521">
    <property type="protein sequence ID" value="KAF2467298.1"/>
    <property type="molecule type" value="Genomic_DNA"/>
</dbReference>
<accession>A0ACB6QK30</accession>
<sequence>MARRCLEGEICIIGRRPAQDRSWSAARPISCLEQWGFLGHAYHVMHCTISDSYSSLAKGFLLFSFKRRRTIPKVLALYCTAFSSVTVGKHR</sequence>
<comment type="caution">
    <text evidence="1">The sequence shown here is derived from an EMBL/GenBank/DDBJ whole genome shotgun (WGS) entry which is preliminary data.</text>
</comment>
<name>A0ACB6QK30_9PLEO</name>
<evidence type="ECO:0000313" key="1">
    <source>
        <dbReference type="EMBL" id="KAF2467298.1"/>
    </source>
</evidence>
<dbReference type="Proteomes" id="UP000799755">
    <property type="component" value="Unassembled WGS sequence"/>
</dbReference>
<proteinExistence type="predicted"/>
<reference evidence="1" key="1">
    <citation type="journal article" date="2020" name="Stud. Mycol.">
        <title>101 Dothideomycetes genomes: a test case for predicting lifestyles and emergence of pathogens.</title>
        <authorList>
            <person name="Haridas S."/>
            <person name="Albert R."/>
            <person name="Binder M."/>
            <person name="Bloem J."/>
            <person name="Labutti K."/>
            <person name="Salamov A."/>
            <person name="Andreopoulos B."/>
            <person name="Baker S."/>
            <person name="Barry K."/>
            <person name="Bills G."/>
            <person name="Bluhm B."/>
            <person name="Cannon C."/>
            <person name="Castanera R."/>
            <person name="Culley D."/>
            <person name="Daum C."/>
            <person name="Ezra D."/>
            <person name="Gonzalez J."/>
            <person name="Henrissat B."/>
            <person name="Kuo A."/>
            <person name="Liang C."/>
            <person name="Lipzen A."/>
            <person name="Lutzoni F."/>
            <person name="Magnuson J."/>
            <person name="Mondo S."/>
            <person name="Nolan M."/>
            <person name="Ohm R."/>
            <person name="Pangilinan J."/>
            <person name="Park H.-J."/>
            <person name="Ramirez L."/>
            <person name="Alfaro M."/>
            <person name="Sun H."/>
            <person name="Tritt A."/>
            <person name="Yoshinaga Y."/>
            <person name="Zwiers L.-H."/>
            <person name="Turgeon B."/>
            <person name="Goodwin S."/>
            <person name="Spatafora J."/>
            <person name="Crous P."/>
            <person name="Grigoriev I."/>
        </authorList>
    </citation>
    <scope>NUCLEOTIDE SEQUENCE</scope>
    <source>
        <strain evidence="1">ATCC 200398</strain>
    </source>
</reference>